<dbReference type="InterPro" id="IPR042070">
    <property type="entry name" value="PucR_C-HTH_sf"/>
</dbReference>
<evidence type="ECO:0000256" key="2">
    <source>
        <dbReference type="SAM" id="MobiDB-lite"/>
    </source>
</evidence>
<dbReference type="Pfam" id="PF17853">
    <property type="entry name" value="GGDEF_2"/>
    <property type="match status" value="1"/>
</dbReference>
<dbReference type="Pfam" id="PF14361">
    <property type="entry name" value="RsbRD_N"/>
    <property type="match status" value="1"/>
</dbReference>
<dbReference type="InterPro" id="IPR041522">
    <property type="entry name" value="CdaR_GGDEF"/>
</dbReference>
<comment type="caution">
    <text evidence="6">The sequence shown here is derived from an EMBL/GenBank/DDBJ whole genome shotgun (WGS) entry which is preliminary data.</text>
</comment>
<evidence type="ECO:0000259" key="3">
    <source>
        <dbReference type="Pfam" id="PF13556"/>
    </source>
</evidence>
<dbReference type="InterPro" id="IPR051448">
    <property type="entry name" value="CdaR-like_regulators"/>
</dbReference>
<protein>
    <recommendedName>
        <fullName evidence="8">PucR C-terminal helix-turn-helix domain-containing protein</fullName>
    </recommendedName>
</protein>
<sequence>MTERATTTREPTLPTGIGGPLSPEQQHQLADAYAALLPRSDRIADDISVQLLDVEERWYAEHPERAAELRASTRAHIRSGIERLAGMPDSGTRSIDLWRETGRRRAQQGVPMSVVLSAYSMGTRALWEALLEVGQQREIPATVLLHAGHLLWAGLDVQNQVLRESYRREELTRERHDPARIAEVVDGLLRGRGSEPDFATEAAGLLGLTQDADVMCLAWLPDESMPTDTSVRERLQDAGLISYWRMHGSHVLGIAPVRGDDATRVRQVMARTVRGRVGTAISRDGLAGFLTAHQNALAAAGSIPRGSDAVADIVERLPEAMLAANPGLTSLLVEETVRPLLHVSGVTRDVLLETLVAAVRHGGSATHAAEDLVCHRNTVIYRVKRIEELTGRSLDDPRDRLLLSLAAIALREDPALGGPTAALRPAT</sequence>
<gene>
    <name evidence="6" type="ORF">BJY28_002008</name>
</gene>
<organism evidence="6 7">
    <name type="scientific">Janibacter alkaliphilus</name>
    <dbReference type="NCBI Taxonomy" id="1069963"/>
    <lineage>
        <taxon>Bacteria</taxon>
        <taxon>Bacillati</taxon>
        <taxon>Actinomycetota</taxon>
        <taxon>Actinomycetes</taxon>
        <taxon>Micrococcales</taxon>
        <taxon>Intrasporangiaceae</taxon>
        <taxon>Janibacter</taxon>
    </lineage>
</organism>
<dbReference type="PANTHER" id="PTHR33744:SF1">
    <property type="entry name" value="DNA-BINDING TRANSCRIPTIONAL ACTIVATOR ADER"/>
    <property type="match status" value="1"/>
</dbReference>
<evidence type="ECO:0000256" key="1">
    <source>
        <dbReference type="ARBA" id="ARBA00006754"/>
    </source>
</evidence>
<reference evidence="6 7" key="1">
    <citation type="submission" date="2020-07" db="EMBL/GenBank/DDBJ databases">
        <title>Sequencing the genomes of 1000 actinobacteria strains.</title>
        <authorList>
            <person name="Klenk H.-P."/>
        </authorList>
    </citation>
    <scope>NUCLEOTIDE SEQUENCE [LARGE SCALE GENOMIC DNA]</scope>
    <source>
        <strain evidence="6 7">DSM 24723</strain>
    </source>
</reference>
<accession>A0A852X3S4</accession>
<dbReference type="AlphaFoldDB" id="A0A852X3S4"/>
<keyword evidence="7" id="KW-1185">Reference proteome</keyword>
<dbReference type="RefSeq" id="WP_179462892.1">
    <property type="nucleotide sequence ID" value="NZ_JACBZX010000001.1"/>
</dbReference>
<dbReference type="PANTHER" id="PTHR33744">
    <property type="entry name" value="CARBOHYDRATE DIACID REGULATOR"/>
    <property type="match status" value="1"/>
</dbReference>
<feature type="domain" description="RsbT co-antagonist protein RsbRD N-terminal" evidence="4">
    <location>
        <begin position="42"/>
        <end position="177"/>
    </location>
</feature>
<dbReference type="Pfam" id="PF13556">
    <property type="entry name" value="HTH_30"/>
    <property type="match status" value="1"/>
</dbReference>
<evidence type="ECO:0008006" key="8">
    <source>
        <dbReference type="Google" id="ProtNLM"/>
    </source>
</evidence>
<proteinExistence type="inferred from homology"/>
<feature type="domain" description="CdaR GGDEF-like" evidence="5">
    <location>
        <begin position="192"/>
        <end position="300"/>
    </location>
</feature>
<dbReference type="InterPro" id="IPR025751">
    <property type="entry name" value="RsbRD_N_dom"/>
</dbReference>
<name>A0A852X3S4_9MICO</name>
<dbReference type="EMBL" id="JACBZX010000001">
    <property type="protein sequence ID" value="NYG37539.1"/>
    <property type="molecule type" value="Genomic_DNA"/>
</dbReference>
<comment type="similarity">
    <text evidence="1">Belongs to the CdaR family.</text>
</comment>
<dbReference type="Proteomes" id="UP000592181">
    <property type="component" value="Unassembled WGS sequence"/>
</dbReference>
<evidence type="ECO:0000313" key="6">
    <source>
        <dbReference type="EMBL" id="NYG37539.1"/>
    </source>
</evidence>
<dbReference type="Gene3D" id="1.10.10.2840">
    <property type="entry name" value="PucR C-terminal helix-turn-helix domain"/>
    <property type="match status" value="1"/>
</dbReference>
<evidence type="ECO:0000259" key="5">
    <source>
        <dbReference type="Pfam" id="PF17853"/>
    </source>
</evidence>
<evidence type="ECO:0000313" key="7">
    <source>
        <dbReference type="Proteomes" id="UP000592181"/>
    </source>
</evidence>
<feature type="region of interest" description="Disordered" evidence="2">
    <location>
        <begin position="1"/>
        <end position="24"/>
    </location>
</feature>
<evidence type="ECO:0000259" key="4">
    <source>
        <dbReference type="Pfam" id="PF14361"/>
    </source>
</evidence>
<dbReference type="InterPro" id="IPR025736">
    <property type="entry name" value="PucR_C-HTH_dom"/>
</dbReference>
<feature type="domain" description="PucR C-terminal helix-turn-helix" evidence="3">
    <location>
        <begin position="351"/>
        <end position="407"/>
    </location>
</feature>